<protein>
    <recommendedName>
        <fullName evidence="3">DUF4882 domain-containing protein</fullName>
    </recommendedName>
</protein>
<proteinExistence type="predicted"/>
<evidence type="ECO:0000313" key="2">
    <source>
        <dbReference type="Proteomes" id="UP000018445"/>
    </source>
</evidence>
<sequence length="139" mass="14882">MDLAYSVVNNDPNYTNGGYVTLTGVTTKLDSTGQLEAKDFDRKLISVATPSDGKVRIGIYFNQVAKQLGYIINGTNYGYLNINAENALSNIGFQAVSQPSPNTASKFLGKQVSIQMITDAPNIQFTYPTGSSDICGVGL</sequence>
<gene>
    <name evidence="1" type="ORF">F959_01590</name>
</gene>
<dbReference type="HOGENOM" id="CLU_1840802_0_0_6"/>
<dbReference type="RefSeq" id="WP_004878905.1">
    <property type="nucleotide sequence ID" value="NZ_KB849558.1"/>
</dbReference>
<evidence type="ECO:0000313" key="1">
    <source>
        <dbReference type="EMBL" id="ENV37467.1"/>
    </source>
</evidence>
<organism evidence="1 2">
    <name type="scientific">Acinetobacter venetianus (strain ATCC 31012 / DSM 23050 / BCRC 14357 / CCUG 45561 / CIP 110063 / KCTC 2702 / LMG 19082 / RAG-1)</name>
    <dbReference type="NCBI Taxonomy" id="1191460"/>
    <lineage>
        <taxon>Bacteria</taxon>
        <taxon>Pseudomonadati</taxon>
        <taxon>Pseudomonadota</taxon>
        <taxon>Gammaproteobacteria</taxon>
        <taxon>Moraxellales</taxon>
        <taxon>Moraxellaceae</taxon>
        <taxon>Acinetobacter</taxon>
    </lineage>
</organism>
<dbReference type="AlphaFoldDB" id="N8YKX7"/>
<name>N8YKX7_ACIVR</name>
<evidence type="ECO:0008006" key="3">
    <source>
        <dbReference type="Google" id="ProtNLM"/>
    </source>
</evidence>
<comment type="caution">
    <text evidence="1">The sequence shown here is derived from an EMBL/GenBank/DDBJ whole genome shotgun (WGS) entry which is preliminary data.</text>
</comment>
<dbReference type="PATRIC" id="fig|1191460.12.peg.1575"/>
<accession>N8YKX7</accession>
<keyword evidence="2" id="KW-1185">Reference proteome</keyword>
<dbReference type="GeneID" id="68701619"/>
<dbReference type="EMBL" id="APPO01000011">
    <property type="protein sequence ID" value="ENV37467.1"/>
    <property type="molecule type" value="Genomic_DNA"/>
</dbReference>
<dbReference type="eggNOG" id="ENOG5031SSY">
    <property type="taxonomic scope" value="Bacteria"/>
</dbReference>
<dbReference type="Proteomes" id="UP000018445">
    <property type="component" value="Unassembled WGS sequence"/>
</dbReference>
<reference evidence="1 2" key="1">
    <citation type="submission" date="2013-02" db="EMBL/GenBank/DDBJ databases">
        <title>The Genome Sequence of Acinetobacter venetianus CIP 110063.</title>
        <authorList>
            <consortium name="The Broad Institute Genome Sequencing Platform"/>
            <consortium name="The Broad Institute Genome Sequencing Center for Infectious Disease"/>
            <person name="Cerqueira G."/>
            <person name="Feldgarden M."/>
            <person name="Courvalin P."/>
            <person name="Perichon B."/>
            <person name="Grillot-Courvalin C."/>
            <person name="Clermont D."/>
            <person name="Rocha E."/>
            <person name="Yoon E.-J."/>
            <person name="Nemec A."/>
            <person name="Walker B."/>
            <person name="Young S.K."/>
            <person name="Zeng Q."/>
            <person name="Gargeya S."/>
            <person name="Fitzgerald M."/>
            <person name="Haas B."/>
            <person name="Abouelleil A."/>
            <person name="Alvarado L."/>
            <person name="Arachchi H.M."/>
            <person name="Berlin A.M."/>
            <person name="Chapman S.B."/>
            <person name="Dewar J."/>
            <person name="Goldberg J."/>
            <person name="Griggs A."/>
            <person name="Gujja S."/>
            <person name="Hansen M."/>
            <person name="Howarth C."/>
            <person name="Imamovic A."/>
            <person name="Larimer J."/>
            <person name="McCowan C."/>
            <person name="Murphy C."/>
            <person name="Neiman D."/>
            <person name="Pearson M."/>
            <person name="Priest M."/>
            <person name="Roberts A."/>
            <person name="Saif S."/>
            <person name="Shea T."/>
            <person name="Sisk P."/>
            <person name="Sykes S."/>
            <person name="Wortman J."/>
            <person name="Nusbaum C."/>
            <person name="Birren B."/>
        </authorList>
    </citation>
    <scope>NUCLEOTIDE SEQUENCE [LARGE SCALE GENOMIC DNA]</scope>
    <source>
        <strain evidence="2">ATCC 31012 / DSM 23050 / BCRC 14357 / CCUG 45561 / CIP 110063 / KCTC 2702 / LMG 19082 / RAG-1</strain>
    </source>
</reference>
<dbReference type="InterPro" id="IPR032620">
    <property type="entry name" value="DUF4882"/>
</dbReference>
<dbReference type="Pfam" id="PF16223">
    <property type="entry name" value="DUF4882"/>
    <property type="match status" value="1"/>
</dbReference>